<accession>A0AAD0RTZ9</accession>
<dbReference type="GO" id="GO:0005524">
    <property type="term" value="F:ATP binding"/>
    <property type="evidence" value="ECO:0007669"/>
    <property type="project" value="UniProtKB-KW"/>
</dbReference>
<dbReference type="SUPFAM" id="SSF52374">
    <property type="entry name" value="Nucleotidylyl transferase"/>
    <property type="match status" value="1"/>
</dbReference>
<comment type="pathway">
    <text evidence="2 11">Cofactor biosynthesis; NAD(+) biosynthesis; deamido-NAD(+) from nicotinate D-ribonucleotide: step 1/1.</text>
</comment>
<dbReference type="NCBIfam" id="TIGR00482">
    <property type="entry name" value="nicotinate (nicotinamide) nucleotide adenylyltransferase"/>
    <property type="match status" value="1"/>
</dbReference>
<comment type="function">
    <text evidence="1 11">Catalyzes the reversible adenylation of nicotinate mononucleotide (NaMN) to nicotinic acid adenine dinucleotide (NaAD).</text>
</comment>
<evidence type="ECO:0000256" key="1">
    <source>
        <dbReference type="ARBA" id="ARBA00002324"/>
    </source>
</evidence>
<dbReference type="AlphaFoldDB" id="A0AAD0RTZ9"/>
<evidence type="ECO:0000256" key="5">
    <source>
        <dbReference type="ARBA" id="ARBA00022679"/>
    </source>
</evidence>
<dbReference type="GO" id="GO:0004515">
    <property type="term" value="F:nicotinate-nucleotide adenylyltransferase activity"/>
    <property type="evidence" value="ECO:0007669"/>
    <property type="project" value="UniProtKB-UniRule"/>
</dbReference>
<evidence type="ECO:0000256" key="11">
    <source>
        <dbReference type="HAMAP-Rule" id="MF_00244"/>
    </source>
</evidence>
<name>A0AAD0RTZ9_9NEIS</name>
<evidence type="ECO:0000313" key="14">
    <source>
        <dbReference type="Proteomes" id="UP000259465"/>
    </source>
</evidence>
<evidence type="ECO:0000313" key="13">
    <source>
        <dbReference type="EMBL" id="AXT48572.1"/>
    </source>
</evidence>
<dbReference type="InterPro" id="IPR005248">
    <property type="entry name" value="NadD/NMNAT"/>
</dbReference>
<dbReference type="InterPro" id="IPR004821">
    <property type="entry name" value="Cyt_trans-like"/>
</dbReference>
<dbReference type="PANTHER" id="PTHR39321:SF3">
    <property type="entry name" value="PHOSPHOPANTETHEINE ADENYLYLTRANSFERASE"/>
    <property type="match status" value="1"/>
</dbReference>
<dbReference type="CDD" id="cd02165">
    <property type="entry name" value="NMNAT"/>
    <property type="match status" value="1"/>
</dbReference>
<evidence type="ECO:0000259" key="12">
    <source>
        <dbReference type="Pfam" id="PF01467"/>
    </source>
</evidence>
<evidence type="ECO:0000256" key="8">
    <source>
        <dbReference type="ARBA" id="ARBA00022840"/>
    </source>
</evidence>
<keyword evidence="9 11" id="KW-0520">NAD</keyword>
<evidence type="ECO:0000256" key="10">
    <source>
        <dbReference type="ARBA" id="ARBA00048721"/>
    </source>
</evidence>
<keyword evidence="7 11" id="KW-0547">Nucleotide-binding</keyword>
<keyword evidence="6 11" id="KW-0548">Nucleotidyltransferase</keyword>
<comment type="catalytic activity">
    <reaction evidence="10 11">
        <text>nicotinate beta-D-ribonucleotide + ATP + H(+) = deamido-NAD(+) + diphosphate</text>
        <dbReference type="Rhea" id="RHEA:22860"/>
        <dbReference type="ChEBI" id="CHEBI:15378"/>
        <dbReference type="ChEBI" id="CHEBI:30616"/>
        <dbReference type="ChEBI" id="CHEBI:33019"/>
        <dbReference type="ChEBI" id="CHEBI:57502"/>
        <dbReference type="ChEBI" id="CHEBI:58437"/>
        <dbReference type="EC" id="2.7.7.18"/>
    </reaction>
</comment>
<dbReference type="EC" id="2.7.7.18" evidence="11"/>
<dbReference type="InterPro" id="IPR014729">
    <property type="entry name" value="Rossmann-like_a/b/a_fold"/>
</dbReference>
<proteinExistence type="inferred from homology"/>
<evidence type="ECO:0000256" key="2">
    <source>
        <dbReference type="ARBA" id="ARBA00005019"/>
    </source>
</evidence>
<evidence type="ECO:0000256" key="3">
    <source>
        <dbReference type="ARBA" id="ARBA00009014"/>
    </source>
</evidence>
<dbReference type="GO" id="GO:0009435">
    <property type="term" value="P:NAD+ biosynthetic process"/>
    <property type="evidence" value="ECO:0007669"/>
    <property type="project" value="UniProtKB-UniRule"/>
</dbReference>
<keyword evidence="14" id="KW-1185">Reference proteome</keyword>
<dbReference type="NCBIfam" id="NF000839">
    <property type="entry name" value="PRK00071.1-1"/>
    <property type="match status" value="1"/>
</dbReference>
<dbReference type="KEGG" id="crz:D1345_21450"/>
<protein>
    <recommendedName>
        <fullName evidence="11">Probable nicotinate-nucleotide adenylyltransferase</fullName>
        <ecNumber evidence="11">2.7.7.18</ecNumber>
    </recommendedName>
    <alternativeName>
        <fullName evidence="11">Deamido-NAD(+) diphosphorylase</fullName>
    </alternativeName>
    <alternativeName>
        <fullName evidence="11">Deamido-NAD(+) pyrophosphorylase</fullName>
    </alternativeName>
    <alternativeName>
        <fullName evidence="11">Nicotinate mononucleotide adenylyltransferase</fullName>
        <shortName evidence="11">NaMN adenylyltransferase</shortName>
    </alternativeName>
</protein>
<gene>
    <name evidence="11" type="primary">nadD</name>
    <name evidence="13" type="ORF">D1345_21450</name>
</gene>
<dbReference type="Gene3D" id="3.40.50.620">
    <property type="entry name" value="HUPs"/>
    <property type="match status" value="1"/>
</dbReference>
<evidence type="ECO:0000256" key="7">
    <source>
        <dbReference type="ARBA" id="ARBA00022741"/>
    </source>
</evidence>
<dbReference type="Pfam" id="PF01467">
    <property type="entry name" value="CTP_transf_like"/>
    <property type="match status" value="1"/>
</dbReference>
<dbReference type="NCBIfam" id="NF000840">
    <property type="entry name" value="PRK00071.1-3"/>
    <property type="match status" value="1"/>
</dbReference>
<comment type="similarity">
    <text evidence="3 11">Belongs to the NadD family.</text>
</comment>
<reference evidence="13 14" key="1">
    <citation type="submission" date="2018-08" db="EMBL/GenBank/DDBJ databases">
        <title>Complete genome sequence of JP2-74.</title>
        <authorList>
            <person name="Wu L."/>
        </authorList>
    </citation>
    <scope>NUCLEOTIDE SEQUENCE [LARGE SCALE GENOMIC DNA]</scope>
    <source>
        <strain evidence="13 14">JP2-74</strain>
    </source>
</reference>
<keyword evidence="4 11" id="KW-0662">Pyridine nucleotide biosynthesis</keyword>
<dbReference type="PANTHER" id="PTHR39321">
    <property type="entry name" value="NICOTINATE-NUCLEOTIDE ADENYLYLTRANSFERASE-RELATED"/>
    <property type="match status" value="1"/>
</dbReference>
<feature type="domain" description="Cytidyltransferase-like" evidence="12">
    <location>
        <begin position="17"/>
        <end position="196"/>
    </location>
</feature>
<dbReference type="EMBL" id="CP031968">
    <property type="protein sequence ID" value="AXT48572.1"/>
    <property type="molecule type" value="Genomic_DNA"/>
</dbReference>
<keyword evidence="8 11" id="KW-0067">ATP-binding</keyword>
<organism evidence="13 14">
    <name type="scientific">Chromobacterium rhizoryzae</name>
    <dbReference type="NCBI Taxonomy" id="1778675"/>
    <lineage>
        <taxon>Bacteria</taxon>
        <taxon>Pseudomonadati</taxon>
        <taxon>Pseudomonadota</taxon>
        <taxon>Betaproteobacteria</taxon>
        <taxon>Neisseriales</taxon>
        <taxon>Chromobacteriaceae</taxon>
        <taxon>Chromobacterium</taxon>
    </lineage>
</organism>
<evidence type="ECO:0000256" key="4">
    <source>
        <dbReference type="ARBA" id="ARBA00022642"/>
    </source>
</evidence>
<evidence type="ECO:0000256" key="9">
    <source>
        <dbReference type="ARBA" id="ARBA00023027"/>
    </source>
</evidence>
<dbReference type="Proteomes" id="UP000259465">
    <property type="component" value="Chromosome"/>
</dbReference>
<keyword evidence="5 11" id="KW-0808">Transferase</keyword>
<evidence type="ECO:0000256" key="6">
    <source>
        <dbReference type="ARBA" id="ARBA00022695"/>
    </source>
</evidence>
<sequence length="224" mass="24868">MVTRTKTRRNKPVRLGLFGGTFDPIHNAHLRMADAFAAELALNRVRLIPAGRPYHRSQGPHAAPAQRLAMAKLAVADRPLLSVDEREVRRPGAAYTIDTLEELRAELGADAELWFLIGGDSLATLHTWKRWDELLRFANLAVALRPGFDPASLPVPVQALWRARQVSDFSNRTASGTIRPLALPPVDIAATDIRQRLARGDAVDDVLPPAVLAYIRQHRLYQTV</sequence>
<dbReference type="HAMAP" id="MF_00244">
    <property type="entry name" value="NaMN_adenylyltr"/>
    <property type="match status" value="1"/>
</dbReference>